<dbReference type="RefSeq" id="XP_022477552.1">
    <property type="nucleotide sequence ID" value="XM_022616037.1"/>
</dbReference>
<keyword evidence="3" id="KW-1185">Reference proteome</keyword>
<sequence>MSLATKHPFLLLFPVVPFVGGWVHTKPIPTPFLLLTTLRNPTVRCPSPRLFSFVLPVWGSACAVHAQTAGILYVCVSLSCNPSPLPWFPAETTVAGVHISHTCCSPNCEYLSSNRFFFGLHEPFFFLFFFLLF</sequence>
<protein>
    <recommendedName>
        <fullName evidence="4">Secreted protein</fullName>
    </recommendedName>
</protein>
<gene>
    <name evidence="2" type="ORF">CORC01_04390</name>
</gene>
<dbReference type="AlphaFoldDB" id="A0A1G4BGA3"/>
<dbReference type="GeneID" id="34557547"/>
<dbReference type="EMBL" id="MJBS01000028">
    <property type="protein sequence ID" value="OHF00409.1"/>
    <property type="molecule type" value="Genomic_DNA"/>
</dbReference>
<comment type="caution">
    <text evidence="2">The sequence shown here is derived from an EMBL/GenBank/DDBJ whole genome shotgun (WGS) entry which is preliminary data.</text>
</comment>
<evidence type="ECO:0000313" key="3">
    <source>
        <dbReference type="Proteomes" id="UP000176998"/>
    </source>
</evidence>
<name>A0A1G4BGA3_9PEZI</name>
<feature type="signal peptide" evidence="1">
    <location>
        <begin position="1"/>
        <end position="21"/>
    </location>
</feature>
<evidence type="ECO:0000256" key="1">
    <source>
        <dbReference type="SAM" id="SignalP"/>
    </source>
</evidence>
<dbReference type="Proteomes" id="UP000176998">
    <property type="component" value="Unassembled WGS sequence"/>
</dbReference>
<organism evidence="2 3">
    <name type="scientific">Colletotrichum orchidophilum</name>
    <dbReference type="NCBI Taxonomy" id="1209926"/>
    <lineage>
        <taxon>Eukaryota</taxon>
        <taxon>Fungi</taxon>
        <taxon>Dikarya</taxon>
        <taxon>Ascomycota</taxon>
        <taxon>Pezizomycotina</taxon>
        <taxon>Sordariomycetes</taxon>
        <taxon>Hypocreomycetidae</taxon>
        <taxon>Glomerellales</taxon>
        <taxon>Glomerellaceae</taxon>
        <taxon>Colletotrichum</taxon>
    </lineage>
</organism>
<reference evidence="2 3" key="1">
    <citation type="submission" date="2016-09" db="EMBL/GenBank/DDBJ databases">
        <authorList>
            <person name="Capua I."/>
            <person name="De Benedictis P."/>
            <person name="Joannis T."/>
            <person name="Lombin L.H."/>
            <person name="Cattoli G."/>
        </authorList>
    </citation>
    <scope>NUCLEOTIDE SEQUENCE [LARGE SCALE GENOMIC DNA]</scope>
    <source>
        <strain evidence="2 3">IMI 309357</strain>
    </source>
</reference>
<evidence type="ECO:0008006" key="4">
    <source>
        <dbReference type="Google" id="ProtNLM"/>
    </source>
</evidence>
<accession>A0A1G4BGA3</accession>
<keyword evidence="1" id="KW-0732">Signal</keyword>
<feature type="chain" id="PRO_5009602849" description="Secreted protein" evidence="1">
    <location>
        <begin position="22"/>
        <end position="133"/>
    </location>
</feature>
<evidence type="ECO:0000313" key="2">
    <source>
        <dbReference type="EMBL" id="OHF00409.1"/>
    </source>
</evidence>
<proteinExistence type="predicted"/>